<dbReference type="Proteomes" id="UP000288216">
    <property type="component" value="Unassembled WGS sequence"/>
</dbReference>
<dbReference type="GO" id="GO:0060271">
    <property type="term" value="P:cilium assembly"/>
    <property type="evidence" value="ECO:0007669"/>
    <property type="project" value="TreeGrafter"/>
</dbReference>
<reference evidence="2 3" key="1">
    <citation type="journal article" date="2018" name="Nat. Ecol. Evol.">
        <title>Shark genomes provide insights into elasmobranch evolution and the origin of vertebrates.</title>
        <authorList>
            <person name="Hara Y"/>
            <person name="Yamaguchi K"/>
            <person name="Onimaru K"/>
            <person name="Kadota M"/>
            <person name="Koyanagi M"/>
            <person name="Keeley SD"/>
            <person name="Tatsumi K"/>
            <person name="Tanaka K"/>
            <person name="Motone F"/>
            <person name="Kageyama Y"/>
            <person name="Nozu R"/>
            <person name="Adachi N"/>
            <person name="Nishimura O"/>
            <person name="Nakagawa R"/>
            <person name="Tanegashima C"/>
            <person name="Kiyatake I"/>
            <person name="Matsumoto R"/>
            <person name="Murakumo K"/>
            <person name="Nishida K"/>
            <person name="Terakita A"/>
            <person name="Kuratani S"/>
            <person name="Sato K"/>
            <person name="Hyodo S Kuraku.S."/>
        </authorList>
    </citation>
    <scope>NUCLEOTIDE SEQUENCE [LARGE SCALE GENOMIC DNA]</scope>
</reference>
<proteinExistence type="predicted"/>
<organism evidence="2 3">
    <name type="scientific">Scyliorhinus torazame</name>
    <name type="common">Cloudy catshark</name>
    <name type="synonym">Catulus torazame</name>
    <dbReference type="NCBI Taxonomy" id="75743"/>
    <lineage>
        <taxon>Eukaryota</taxon>
        <taxon>Metazoa</taxon>
        <taxon>Chordata</taxon>
        <taxon>Craniata</taxon>
        <taxon>Vertebrata</taxon>
        <taxon>Chondrichthyes</taxon>
        <taxon>Elasmobranchii</taxon>
        <taxon>Galeomorphii</taxon>
        <taxon>Galeoidea</taxon>
        <taxon>Carcharhiniformes</taxon>
        <taxon>Scyliorhinidae</taxon>
        <taxon>Scyliorhinus</taxon>
    </lineage>
</organism>
<dbReference type="PANTHER" id="PTHR14492">
    <property type="entry name" value="JBTS17"/>
    <property type="match status" value="1"/>
</dbReference>
<dbReference type="EMBL" id="BFAA01094520">
    <property type="protein sequence ID" value="GCB84797.1"/>
    <property type="molecule type" value="Genomic_DNA"/>
</dbReference>
<sequence length="107" mass="12258">PDGEEMMSVLLQDLYRQKVKMLKRIVQSIGPTEQHVWERAEESLRDQEDQPYDRFSLGTSLSRSSLTDTRRSQNQGDGDTSDNISGECQDLSEWQDSIQQLTGTGHR</sequence>
<evidence type="ECO:0000313" key="3">
    <source>
        <dbReference type="Proteomes" id="UP000288216"/>
    </source>
</evidence>
<protein>
    <submittedName>
        <fullName evidence="2">Uncharacterized protein</fullName>
    </submittedName>
</protein>
<feature type="compositionally biased region" description="Low complexity" evidence="1">
    <location>
        <begin position="56"/>
        <end position="67"/>
    </location>
</feature>
<keyword evidence="3" id="KW-1185">Reference proteome</keyword>
<feature type="region of interest" description="Disordered" evidence="1">
    <location>
        <begin position="40"/>
        <end position="107"/>
    </location>
</feature>
<name>A0A401QHK7_SCYTO</name>
<feature type="non-terminal residue" evidence="2">
    <location>
        <position position="1"/>
    </location>
</feature>
<dbReference type="InterPro" id="IPR028236">
    <property type="entry name" value="CPLANE1"/>
</dbReference>
<dbReference type="OrthoDB" id="9909387at2759"/>
<comment type="caution">
    <text evidence="2">The sequence shown here is derived from an EMBL/GenBank/DDBJ whole genome shotgun (WGS) entry which is preliminary data.</text>
</comment>
<feature type="compositionally biased region" description="Polar residues" evidence="1">
    <location>
        <begin position="73"/>
        <end position="107"/>
    </location>
</feature>
<evidence type="ECO:0000256" key="1">
    <source>
        <dbReference type="SAM" id="MobiDB-lite"/>
    </source>
</evidence>
<evidence type="ECO:0000313" key="2">
    <source>
        <dbReference type="EMBL" id="GCB84797.1"/>
    </source>
</evidence>
<feature type="compositionally biased region" description="Basic and acidic residues" evidence="1">
    <location>
        <begin position="40"/>
        <end position="52"/>
    </location>
</feature>
<dbReference type="STRING" id="75743.A0A401QHK7"/>
<gene>
    <name evidence="2" type="ORF">scyTo_0025426</name>
</gene>
<dbReference type="PANTHER" id="PTHR14492:SF4">
    <property type="entry name" value="CILIOGENESIS AND PLANAR POLARITY EFFECTOR 1"/>
    <property type="match status" value="1"/>
</dbReference>
<accession>A0A401QHK7</accession>
<dbReference type="AlphaFoldDB" id="A0A401QHK7"/>
<dbReference type="GO" id="GO:0035869">
    <property type="term" value="C:ciliary transition zone"/>
    <property type="evidence" value="ECO:0007669"/>
    <property type="project" value="TreeGrafter"/>
</dbReference>